<organism evidence="1 2">
    <name type="scientific">Stentor coeruleus</name>
    <dbReference type="NCBI Taxonomy" id="5963"/>
    <lineage>
        <taxon>Eukaryota</taxon>
        <taxon>Sar</taxon>
        <taxon>Alveolata</taxon>
        <taxon>Ciliophora</taxon>
        <taxon>Postciliodesmatophora</taxon>
        <taxon>Heterotrichea</taxon>
        <taxon>Heterotrichida</taxon>
        <taxon>Stentoridae</taxon>
        <taxon>Stentor</taxon>
    </lineage>
</organism>
<comment type="caution">
    <text evidence="1">The sequence shown here is derived from an EMBL/GenBank/DDBJ whole genome shotgun (WGS) entry which is preliminary data.</text>
</comment>
<dbReference type="OrthoDB" id="324765at2759"/>
<name>A0A1R2CTP3_9CILI</name>
<keyword evidence="2" id="KW-1185">Reference proteome</keyword>
<proteinExistence type="predicted"/>
<evidence type="ECO:0000313" key="1">
    <source>
        <dbReference type="EMBL" id="OMJ92368.1"/>
    </source>
</evidence>
<protein>
    <submittedName>
        <fullName evidence="1">Uncharacterized protein</fullName>
    </submittedName>
</protein>
<accession>A0A1R2CTP3</accession>
<sequence length="281" mass="32593">MEETQKEEEAEAYKIVLQNCYFYHESKPLPNKPWCLRTPNLASKLIYELLEESNYDHNRFAKKCAKVLVDFKNIQIQEKLKQASLMREGLDILELSKSISNMPTSTTSADIKIQKSQSTRGPVIVDLHANNSIERLEEGDKHTLVVNSLGYIGLRFILDNEDYNYPEIGEYKIFFQQVIEETHYLKAMEKPVLESTILKKGKDYEIIIELKLRLSLIDRIKILNKKYKQTENALKDKEDNSILFEAFQTSLSVKLDDSGEFETLTSEFKTRDTCCQSCIVL</sequence>
<dbReference type="AlphaFoldDB" id="A0A1R2CTP3"/>
<dbReference type="Proteomes" id="UP000187209">
    <property type="component" value="Unassembled WGS sequence"/>
</dbReference>
<dbReference type="EMBL" id="MPUH01000063">
    <property type="protein sequence ID" value="OMJ92368.1"/>
    <property type="molecule type" value="Genomic_DNA"/>
</dbReference>
<evidence type="ECO:0000313" key="2">
    <source>
        <dbReference type="Proteomes" id="UP000187209"/>
    </source>
</evidence>
<gene>
    <name evidence="1" type="ORF">SteCoe_4921</name>
</gene>
<reference evidence="1 2" key="1">
    <citation type="submission" date="2016-11" db="EMBL/GenBank/DDBJ databases">
        <title>The macronuclear genome of Stentor coeruleus: a giant cell with tiny introns.</title>
        <authorList>
            <person name="Slabodnick M."/>
            <person name="Ruby J.G."/>
            <person name="Reiff S.B."/>
            <person name="Swart E.C."/>
            <person name="Gosai S."/>
            <person name="Prabakaran S."/>
            <person name="Witkowska E."/>
            <person name="Larue G.E."/>
            <person name="Fisher S."/>
            <person name="Freeman R.M."/>
            <person name="Gunawardena J."/>
            <person name="Chu W."/>
            <person name="Stover N.A."/>
            <person name="Gregory B.D."/>
            <person name="Nowacki M."/>
            <person name="Derisi J."/>
            <person name="Roy S.W."/>
            <person name="Marshall W.F."/>
            <person name="Sood P."/>
        </authorList>
    </citation>
    <scope>NUCLEOTIDE SEQUENCE [LARGE SCALE GENOMIC DNA]</scope>
    <source>
        <strain evidence="1">WM001</strain>
    </source>
</reference>